<feature type="transmembrane region" description="Helical" evidence="2">
    <location>
        <begin position="41"/>
        <end position="62"/>
    </location>
</feature>
<accession>A0A9X3PGY3</accession>
<dbReference type="Proteomes" id="UP001146067">
    <property type="component" value="Unassembled WGS sequence"/>
</dbReference>
<dbReference type="EMBL" id="JAPZVP010000023">
    <property type="protein sequence ID" value="MDA1362419.1"/>
    <property type="molecule type" value="Genomic_DNA"/>
</dbReference>
<proteinExistence type="predicted"/>
<evidence type="ECO:0000313" key="4">
    <source>
        <dbReference type="Proteomes" id="UP001146067"/>
    </source>
</evidence>
<dbReference type="RefSeq" id="WP_270112498.1">
    <property type="nucleotide sequence ID" value="NZ_JAPZVP010000023.1"/>
</dbReference>
<keyword evidence="2" id="KW-0812">Transmembrane</keyword>
<comment type="caution">
    <text evidence="3">The sequence shown here is derived from an EMBL/GenBank/DDBJ whole genome shotgun (WGS) entry which is preliminary data.</text>
</comment>
<evidence type="ECO:0000313" key="3">
    <source>
        <dbReference type="EMBL" id="MDA1362419.1"/>
    </source>
</evidence>
<dbReference type="AlphaFoldDB" id="A0A9X3PGY3"/>
<keyword evidence="2" id="KW-1133">Transmembrane helix</keyword>
<sequence>MTTPERDPLGDMFDQYAAATAAETTRSTTGQLRRRMHRHRAGRFAAVGVAAAVLAVPGVWALQNAGADEPVGAADQGAAEPSEEAATCPMTVLTMTPIVDAEGTELEEFIASEEARAMMLALPEGSEIRGYRDDPEIKIVVIPGDVDLDGYLDVEEYGFTLASEEEFVVAVYEEARAEELAADCVDPTGEEPSEESGTPGDEPTEEGSETGELPTESAGAPTDAGEEPTEAGEEEPTGESTPGGGDEPTTGDDEEPSASEESTP</sequence>
<name>A0A9X3PGY3_9ACTN</name>
<keyword evidence="2" id="KW-0472">Membrane</keyword>
<reference evidence="3" key="1">
    <citation type="submission" date="2022-12" db="EMBL/GenBank/DDBJ databases">
        <title>Gycomyces niveus sp.nov.,a novel actinomycete isolated from soil in Shouguan.</title>
        <authorList>
            <person name="Yang X."/>
        </authorList>
    </citation>
    <scope>NUCLEOTIDE SEQUENCE</scope>
    <source>
        <strain evidence="3">NEAU-A15</strain>
    </source>
</reference>
<feature type="compositionally biased region" description="Acidic residues" evidence="1">
    <location>
        <begin position="249"/>
        <end position="264"/>
    </location>
</feature>
<protein>
    <submittedName>
        <fullName evidence="3">Uncharacterized protein</fullName>
    </submittedName>
</protein>
<evidence type="ECO:0000256" key="2">
    <source>
        <dbReference type="SAM" id="Phobius"/>
    </source>
</evidence>
<keyword evidence="4" id="KW-1185">Reference proteome</keyword>
<evidence type="ECO:0000256" key="1">
    <source>
        <dbReference type="SAM" id="MobiDB-lite"/>
    </source>
</evidence>
<organism evidence="3 4">
    <name type="scientific">Glycomyces luteolus</name>
    <dbReference type="NCBI Taxonomy" id="2670330"/>
    <lineage>
        <taxon>Bacteria</taxon>
        <taxon>Bacillati</taxon>
        <taxon>Actinomycetota</taxon>
        <taxon>Actinomycetes</taxon>
        <taxon>Glycomycetales</taxon>
        <taxon>Glycomycetaceae</taxon>
        <taxon>Glycomyces</taxon>
    </lineage>
</organism>
<feature type="compositionally biased region" description="Acidic residues" evidence="1">
    <location>
        <begin position="224"/>
        <end position="237"/>
    </location>
</feature>
<gene>
    <name evidence="3" type="ORF">O1R50_22535</name>
</gene>
<feature type="region of interest" description="Disordered" evidence="1">
    <location>
        <begin position="182"/>
        <end position="264"/>
    </location>
</feature>